<dbReference type="Proteomes" id="UP000195607">
    <property type="component" value="Chromosome I"/>
</dbReference>
<dbReference type="EMBL" id="LT671858">
    <property type="protein sequence ID" value="SIM74088.1"/>
    <property type="molecule type" value="Genomic_DNA"/>
</dbReference>
<feature type="compositionally biased region" description="Basic and acidic residues" evidence="1">
    <location>
        <begin position="590"/>
        <end position="613"/>
    </location>
</feature>
<reference evidence="2 3" key="1">
    <citation type="submission" date="2016-04" db="EMBL/GenBank/DDBJ databases">
        <authorList>
            <person name="Evans L.H."/>
            <person name="Alamgir A."/>
            <person name="Owens N."/>
            <person name="Weber N.D."/>
            <person name="Virtaneva K."/>
            <person name="Barbian K."/>
            <person name="Babar A."/>
            <person name="Rosenke K."/>
        </authorList>
    </citation>
    <scope>NUCLEOTIDE SEQUENCE [LARGE SCALE GENOMIC DNA]</scope>
    <source>
        <strain evidence="3">S5(T) (JCM 30642 \VKM B-2941)</strain>
    </source>
</reference>
<dbReference type="GeneID" id="41588677"/>
<gene>
    <name evidence="2" type="ORF">CSP5_1436</name>
</gene>
<dbReference type="RefSeq" id="WP_148689968.1">
    <property type="nucleotide sequence ID" value="NZ_LT671858.1"/>
</dbReference>
<evidence type="ECO:0000313" key="3">
    <source>
        <dbReference type="Proteomes" id="UP000195607"/>
    </source>
</evidence>
<protein>
    <submittedName>
        <fullName evidence="2">DNA replicase/transposase subunit B</fullName>
    </submittedName>
</protein>
<evidence type="ECO:0000256" key="1">
    <source>
        <dbReference type="SAM" id="MobiDB-lite"/>
    </source>
</evidence>
<sequence length="743" mass="85228">MASKDNKDTAEDAKRKFKEAEMRENPIARALKLLAGTDTDHASEENGKGFNKTDTELGHALAKKETLTYEELKTAKTILRKYKAQLGANLYLEVINFTPSNKSDAEKQENMSAIYKTRFNLDGFHYAEFSDNGQFRFLKYRDGSFEVVDSVEVPDPEVPENKYTVMPAPQIAQTKKDRILQEEETESVKFPGKPQEYDSDYGLFNEIRGFIHTYIELRPDDEIVLSLYTMKAVLFDALKDSSFPFVHMIAPYGKGKSRLLTVLCELTPYGFYAIDIKSAPLKRVSELYKVILFVDEKGQMDQETSAMINAKYNRNSIVLNASTEIQSGFSSIIGYSIYGPMLLAGREPFKDDAIESKSLQINMDYPLNREDIPRKIKGKVYDGYIAKARELRSKLLQFRINWHDKINNVQPSEFLKKYEDKTEPRLFEVISFFEDLIEIIPEIKPEITKVLEDQIIRNVEVAMGTPNGIIAETLLNKIDSGEDQCEYTINGKAHTGIYLTSIYEDIGENYKQRAGRILAGLGIKTDRPRVELTRKTQDRTETYKKKISVVRIPDDKKLNELKSRYDPEYMKAILASILKAQQAIVDEHDKQDEQLGTRHKKNEEKEDNEKKDGGFYNNRPNSPNRPALDGKPAISDAQSDFYTSKEMRRDPEPVYIPPEKSNAEITKDLIEKIKERLATEKFILDGNTAASFDKKDFQLYVHPTELSMDRFIHLKGIMKGFGFEYSSIQEPYGIRFIRKLGDV</sequence>
<organism evidence="2 3">
    <name type="scientific">Cuniculiplasma divulgatum</name>
    <dbReference type="NCBI Taxonomy" id="1673428"/>
    <lineage>
        <taxon>Archaea</taxon>
        <taxon>Methanobacteriati</taxon>
        <taxon>Thermoplasmatota</taxon>
        <taxon>Thermoplasmata</taxon>
        <taxon>Thermoplasmatales</taxon>
        <taxon>Cuniculiplasmataceae</taxon>
        <taxon>Cuniculiplasma</taxon>
    </lineage>
</organism>
<evidence type="ECO:0000313" key="2">
    <source>
        <dbReference type="EMBL" id="SIM74088.1"/>
    </source>
</evidence>
<accession>A0A1N5VMR9</accession>
<feature type="region of interest" description="Disordered" evidence="1">
    <location>
        <begin position="1"/>
        <end position="22"/>
    </location>
</feature>
<proteinExistence type="predicted"/>
<feature type="region of interest" description="Disordered" evidence="1">
    <location>
        <begin position="590"/>
        <end position="635"/>
    </location>
</feature>
<dbReference type="AlphaFoldDB" id="A0A1N5VMR9"/>
<name>A0A1N5VMR9_9ARCH</name>